<feature type="region of interest" description="Disordered" evidence="8">
    <location>
        <begin position="1452"/>
        <end position="1506"/>
    </location>
</feature>
<dbReference type="Gene3D" id="1.10.238.10">
    <property type="entry name" value="EF-hand"/>
    <property type="match status" value="1"/>
</dbReference>
<dbReference type="InterPro" id="IPR011992">
    <property type="entry name" value="EF-hand-dom_pair"/>
</dbReference>
<feature type="compositionally biased region" description="Low complexity" evidence="8">
    <location>
        <begin position="1019"/>
        <end position="1045"/>
    </location>
</feature>
<dbReference type="GO" id="GO:0003779">
    <property type="term" value="F:actin binding"/>
    <property type="evidence" value="ECO:0007669"/>
    <property type="project" value="InterPro"/>
</dbReference>
<dbReference type="InterPro" id="IPR051480">
    <property type="entry name" value="Endocytic_GEF_Adapter"/>
</dbReference>
<feature type="compositionally biased region" description="Low complexity" evidence="8">
    <location>
        <begin position="1"/>
        <end position="31"/>
    </location>
</feature>
<feature type="region of interest" description="Disordered" evidence="8">
    <location>
        <begin position="1355"/>
        <end position="1438"/>
    </location>
</feature>
<feature type="compositionally biased region" description="Pro residues" evidence="8">
    <location>
        <begin position="865"/>
        <end position="877"/>
    </location>
</feature>
<dbReference type="InterPro" id="IPR000261">
    <property type="entry name" value="EH_dom"/>
</dbReference>
<dbReference type="PROSITE" id="PS50003">
    <property type="entry name" value="PH_DOMAIN"/>
    <property type="match status" value="1"/>
</dbReference>
<evidence type="ECO:0000259" key="12">
    <source>
        <dbReference type="PROSITE" id="PS50031"/>
    </source>
</evidence>
<feature type="compositionally biased region" description="Pro residues" evidence="8">
    <location>
        <begin position="844"/>
        <end position="856"/>
    </location>
</feature>
<feature type="domain" description="PH" evidence="10">
    <location>
        <begin position="1850"/>
        <end position="1944"/>
    </location>
</feature>
<feature type="domain" description="DH" evidence="11">
    <location>
        <begin position="1632"/>
        <end position="1813"/>
    </location>
</feature>
<dbReference type="Pfam" id="PF16652">
    <property type="entry name" value="PH_13"/>
    <property type="match status" value="1"/>
</dbReference>
<dbReference type="PROSITE" id="PS50002">
    <property type="entry name" value="SH3"/>
    <property type="match status" value="1"/>
</dbReference>
<dbReference type="HOGENOM" id="CLU_235129_0_0_1"/>
<feature type="compositionally biased region" description="Pro residues" evidence="8">
    <location>
        <begin position="576"/>
        <end position="610"/>
    </location>
</feature>
<feature type="compositionally biased region" description="Low complexity" evidence="8">
    <location>
        <begin position="831"/>
        <end position="843"/>
    </location>
</feature>
<feature type="compositionally biased region" description="Acidic residues" evidence="8">
    <location>
        <begin position="979"/>
        <end position="1000"/>
    </location>
</feature>
<dbReference type="GO" id="GO:0035556">
    <property type="term" value="P:intracellular signal transduction"/>
    <property type="evidence" value="ECO:0007669"/>
    <property type="project" value="InterPro"/>
</dbReference>
<dbReference type="SUPFAM" id="SSF50729">
    <property type="entry name" value="PH domain-like"/>
    <property type="match status" value="1"/>
</dbReference>
<keyword evidence="16" id="KW-1185">Reference proteome</keyword>
<feature type="region of interest" description="Disordered" evidence="8">
    <location>
        <begin position="1126"/>
        <end position="1176"/>
    </location>
</feature>
<dbReference type="STRING" id="743788.S8E0R5"/>
<evidence type="ECO:0000313" key="16">
    <source>
        <dbReference type="Proteomes" id="UP000015241"/>
    </source>
</evidence>
<dbReference type="SMART" id="SM00027">
    <property type="entry name" value="EH"/>
    <property type="match status" value="1"/>
</dbReference>
<proteinExistence type="predicted"/>
<dbReference type="PROSITE" id="PS50222">
    <property type="entry name" value="EF_HAND_2"/>
    <property type="match status" value="1"/>
</dbReference>
<dbReference type="Gene3D" id="2.30.30.40">
    <property type="entry name" value="SH3 Domains"/>
    <property type="match status" value="2"/>
</dbReference>
<evidence type="ECO:0000313" key="15">
    <source>
        <dbReference type="EMBL" id="EPS98372.1"/>
    </source>
</evidence>
<dbReference type="OrthoDB" id="1716625at2759"/>
<feature type="compositionally biased region" description="Low complexity" evidence="8">
    <location>
        <begin position="898"/>
        <end position="910"/>
    </location>
</feature>
<dbReference type="GO" id="GO:0005085">
    <property type="term" value="F:guanyl-nucleotide exchange factor activity"/>
    <property type="evidence" value="ECO:0007669"/>
    <property type="project" value="InterPro"/>
</dbReference>
<evidence type="ECO:0000259" key="14">
    <source>
        <dbReference type="PROSITE" id="PS51082"/>
    </source>
</evidence>
<accession>S8E0R5</accession>
<feature type="compositionally biased region" description="Pro residues" evidence="8">
    <location>
        <begin position="935"/>
        <end position="967"/>
    </location>
</feature>
<organism evidence="15 16">
    <name type="scientific">Fomitopsis schrenkii</name>
    <name type="common">Brown rot fungus</name>
    <dbReference type="NCBI Taxonomy" id="2126942"/>
    <lineage>
        <taxon>Eukaryota</taxon>
        <taxon>Fungi</taxon>
        <taxon>Dikarya</taxon>
        <taxon>Basidiomycota</taxon>
        <taxon>Agaricomycotina</taxon>
        <taxon>Agaricomycetes</taxon>
        <taxon>Polyporales</taxon>
        <taxon>Fomitopsis</taxon>
    </lineage>
</organism>
<evidence type="ECO:0000256" key="5">
    <source>
        <dbReference type="ARBA" id="ARBA00022490"/>
    </source>
</evidence>
<protein>
    <recommendedName>
        <fullName evidence="2">Actin cytoskeleton-regulatory complex protein PAN1</fullName>
    </recommendedName>
    <alternativeName>
        <fullName evidence="3">Actin cytoskeleton-regulatory complex protein pan1</fullName>
    </alternativeName>
</protein>
<feature type="compositionally biased region" description="Basic and acidic residues" evidence="8">
    <location>
        <begin position="618"/>
        <end position="637"/>
    </location>
</feature>
<dbReference type="PRINTS" id="PR01217">
    <property type="entry name" value="PRICHEXTENSN"/>
</dbReference>
<feature type="compositionally biased region" description="Pro residues" evidence="8">
    <location>
        <begin position="1046"/>
        <end position="1062"/>
    </location>
</feature>
<keyword evidence="5" id="KW-0963">Cytoplasm</keyword>
<dbReference type="InterPro" id="IPR001452">
    <property type="entry name" value="SH3_domain"/>
</dbReference>
<name>S8E0R5_FOMSC</name>
<dbReference type="CDD" id="cd00160">
    <property type="entry name" value="RhoGEF"/>
    <property type="match status" value="1"/>
</dbReference>
<reference evidence="15 16" key="1">
    <citation type="journal article" date="2012" name="Science">
        <title>The Paleozoic origin of enzymatic lignin decomposition reconstructed from 31 fungal genomes.</title>
        <authorList>
            <person name="Floudas D."/>
            <person name="Binder M."/>
            <person name="Riley R."/>
            <person name="Barry K."/>
            <person name="Blanchette R.A."/>
            <person name="Henrissat B."/>
            <person name="Martinez A.T."/>
            <person name="Otillar R."/>
            <person name="Spatafora J.W."/>
            <person name="Yadav J.S."/>
            <person name="Aerts A."/>
            <person name="Benoit I."/>
            <person name="Boyd A."/>
            <person name="Carlson A."/>
            <person name="Copeland A."/>
            <person name="Coutinho P.M."/>
            <person name="de Vries R.P."/>
            <person name="Ferreira P."/>
            <person name="Findley K."/>
            <person name="Foster B."/>
            <person name="Gaskell J."/>
            <person name="Glotzer D."/>
            <person name="Gorecki P."/>
            <person name="Heitman J."/>
            <person name="Hesse C."/>
            <person name="Hori C."/>
            <person name="Igarashi K."/>
            <person name="Jurgens J.A."/>
            <person name="Kallen N."/>
            <person name="Kersten P."/>
            <person name="Kohler A."/>
            <person name="Kuees U."/>
            <person name="Kumar T.K.A."/>
            <person name="Kuo A."/>
            <person name="LaButti K."/>
            <person name="Larrondo L.F."/>
            <person name="Lindquist E."/>
            <person name="Ling A."/>
            <person name="Lombard V."/>
            <person name="Lucas S."/>
            <person name="Lundell T."/>
            <person name="Martin R."/>
            <person name="McLaughlin D.J."/>
            <person name="Morgenstern I."/>
            <person name="Morin E."/>
            <person name="Murat C."/>
            <person name="Nagy L.G."/>
            <person name="Nolan M."/>
            <person name="Ohm R.A."/>
            <person name="Patyshakuliyeva A."/>
            <person name="Rokas A."/>
            <person name="Ruiz-Duenas F.J."/>
            <person name="Sabat G."/>
            <person name="Salamov A."/>
            <person name="Samejima M."/>
            <person name="Schmutz J."/>
            <person name="Slot J.C."/>
            <person name="St John F."/>
            <person name="Stenlid J."/>
            <person name="Sun H."/>
            <person name="Sun S."/>
            <person name="Syed K."/>
            <person name="Tsang A."/>
            <person name="Wiebenga A."/>
            <person name="Young D."/>
            <person name="Pisabarro A."/>
            <person name="Eastwood D.C."/>
            <person name="Martin F."/>
            <person name="Cullen D."/>
            <person name="Grigoriev I.V."/>
            <person name="Hibbett D.S."/>
        </authorList>
    </citation>
    <scope>NUCLEOTIDE SEQUENCE</scope>
    <source>
        <strain evidence="16">FP-58527</strain>
    </source>
</reference>
<dbReference type="Gene3D" id="1.20.900.10">
    <property type="entry name" value="Dbl homology (DH) domain"/>
    <property type="match status" value="1"/>
</dbReference>
<dbReference type="PROSITE" id="PS51082">
    <property type="entry name" value="WH2"/>
    <property type="match status" value="1"/>
</dbReference>
<evidence type="ECO:0000256" key="8">
    <source>
        <dbReference type="SAM" id="MobiDB-lite"/>
    </source>
</evidence>
<dbReference type="PROSITE" id="PS50031">
    <property type="entry name" value="EH"/>
    <property type="match status" value="1"/>
</dbReference>
<feature type="compositionally biased region" description="Basic and acidic residues" evidence="8">
    <location>
        <begin position="656"/>
        <end position="697"/>
    </location>
</feature>
<dbReference type="SUPFAM" id="SSF48065">
    <property type="entry name" value="DBL homology domain (DH-domain)"/>
    <property type="match status" value="1"/>
</dbReference>
<dbReference type="GO" id="GO:0005737">
    <property type="term" value="C:cytoplasm"/>
    <property type="evidence" value="ECO:0007669"/>
    <property type="project" value="UniProtKB-SubCell"/>
</dbReference>
<evidence type="ECO:0000256" key="6">
    <source>
        <dbReference type="PROSITE-ProRule" id="PRU00192"/>
    </source>
</evidence>
<evidence type="ECO:0000259" key="10">
    <source>
        <dbReference type="PROSITE" id="PS50003"/>
    </source>
</evidence>
<dbReference type="CDD" id="cd00174">
    <property type="entry name" value="SH3"/>
    <property type="match status" value="2"/>
</dbReference>
<dbReference type="SMART" id="SM00326">
    <property type="entry name" value="SH3"/>
    <property type="match status" value="2"/>
</dbReference>
<dbReference type="SUPFAM" id="SSF47473">
    <property type="entry name" value="EF-hand"/>
    <property type="match status" value="1"/>
</dbReference>
<dbReference type="Pfam" id="PF00018">
    <property type="entry name" value="SH3_1"/>
    <property type="match status" value="1"/>
</dbReference>
<dbReference type="InterPro" id="IPR001331">
    <property type="entry name" value="GDS_CDC24_CS"/>
</dbReference>
<feature type="coiled-coil region" evidence="7">
    <location>
        <begin position="459"/>
        <end position="501"/>
    </location>
</feature>
<feature type="compositionally biased region" description="Acidic residues" evidence="8">
    <location>
        <begin position="1395"/>
        <end position="1410"/>
    </location>
</feature>
<feature type="compositionally biased region" description="Low complexity" evidence="8">
    <location>
        <begin position="1548"/>
        <end position="1560"/>
    </location>
</feature>
<feature type="region of interest" description="Disordered" evidence="8">
    <location>
        <begin position="1018"/>
        <end position="1097"/>
    </location>
</feature>
<feature type="compositionally biased region" description="Basic and acidic residues" evidence="8">
    <location>
        <begin position="1482"/>
        <end position="1494"/>
    </location>
</feature>
<dbReference type="SMART" id="SM00233">
    <property type="entry name" value="PH"/>
    <property type="match status" value="1"/>
</dbReference>
<dbReference type="SMART" id="SM00325">
    <property type="entry name" value="RhoGEF"/>
    <property type="match status" value="1"/>
</dbReference>
<dbReference type="Pfam" id="PF14604">
    <property type="entry name" value="SH3_9"/>
    <property type="match status" value="1"/>
</dbReference>
<evidence type="ECO:0000256" key="7">
    <source>
        <dbReference type="SAM" id="Coils"/>
    </source>
</evidence>
<evidence type="ECO:0000259" key="13">
    <source>
        <dbReference type="PROSITE" id="PS50222"/>
    </source>
</evidence>
<feature type="compositionally biased region" description="Pro residues" evidence="8">
    <location>
        <begin position="702"/>
        <end position="777"/>
    </location>
</feature>
<dbReference type="PROSITE" id="PS50010">
    <property type="entry name" value="DH_2"/>
    <property type="match status" value="1"/>
</dbReference>
<evidence type="ECO:0000259" key="9">
    <source>
        <dbReference type="PROSITE" id="PS50002"/>
    </source>
</evidence>
<feature type="compositionally biased region" description="Acidic residues" evidence="8">
    <location>
        <begin position="1419"/>
        <end position="1429"/>
    </location>
</feature>
<evidence type="ECO:0000259" key="11">
    <source>
        <dbReference type="PROSITE" id="PS50010"/>
    </source>
</evidence>
<feature type="region of interest" description="Disordered" evidence="8">
    <location>
        <begin position="369"/>
        <end position="402"/>
    </location>
</feature>
<dbReference type="Pfam" id="PF12763">
    <property type="entry name" value="EH"/>
    <property type="match status" value="1"/>
</dbReference>
<dbReference type="GO" id="GO:0035025">
    <property type="term" value="P:positive regulation of Rho protein signal transduction"/>
    <property type="evidence" value="ECO:0007669"/>
    <property type="project" value="TreeGrafter"/>
</dbReference>
<feature type="domain" description="EF-hand" evidence="13">
    <location>
        <begin position="255"/>
        <end position="290"/>
    </location>
</feature>
<feature type="region of interest" description="Disordered" evidence="8">
    <location>
        <begin position="515"/>
        <end position="1005"/>
    </location>
</feature>
<feature type="compositionally biased region" description="Basic and acidic residues" evidence="8">
    <location>
        <begin position="786"/>
        <end position="830"/>
    </location>
</feature>
<dbReference type="InterPro" id="IPR011993">
    <property type="entry name" value="PH-like_dom_sf"/>
</dbReference>
<dbReference type="InterPro" id="IPR035899">
    <property type="entry name" value="DBL_dom_sf"/>
</dbReference>
<dbReference type="SMART" id="SM00054">
    <property type="entry name" value="EFh"/>
    <property type="match status" value="2"/>
</dbReference>
<feature type="domain" description="SH3" evidence="9">
    <location>
        <begin position="1292"/>
        <end position="1351"/>
    </location>
</feature>
<dbReference type="CDD" id="cd00052">
    <property type="entry name" value="EH"/>
    <property type="match status" value="1"/>
</dbReference>
<evidence type="ECO:0000256" key="3">
    <source>
        <dbReference type="ARBA" id="ARBA00020728"/>
    </source>
</evidence>
<feature type="domain" description="EH" evidence="12">
    <location>
        <begin position="222"/>
        <end position="311"/>
    </location>
</feature>
<dbReference type="eggNOG" id="KOG1029">
    <property type="taxonomic scope" value="Eukaryota"/>
</dbReference>
<feature type="region of interest" description="Disordered" evidence="8">
    <location>
        <begin position="1533"/>
        <end position="1561"/>
    </location>
</feature>
<dbReference type="PROSITE" id="PS00741">
    <property type="entry name" value="DH_1"/>
    <property type="match status" value="1"/>
</dbReference>
<feature type="compositionally biased region" description="Polar residues" evidence="8">
    <location>
        <begin position="1533"/>
        <end position="1547"/>
    </location>
</feature>
<dbReference type="InterPro" id="IPR001849">
    <property type="entry name" value="PH_domain"/>
</dbReference>
<dbReference type="EMBL" id="KE504166">
    <property type="protein sequence ID" value="EPS98372.1"/>
    <property type="molecule type" value="Genomic_DNA"/>
</dbReference>
<dbReference type="Proteomes" id="UP000015241">
    <property type="component" value="Unassembled WGS sequence"/>
</dbReference>
<feature type="domain" description="WH2" evidence="14">
    <location>
        <begin position="1097"/>
        <end position="1114"/>
    </location>
</feature>
<dbReference type="InterPro" id="IPR003124">
    <property type="entry name" value="WH2_dom"/>
</dbReference>
<dbReference type="Pfam" id="PF00621">
    <property type="entry name" value="RhoGEF"/>
    <property type="match status" value="1"/>
</dbReference>
<dbReference type="PANTHER" id="PTHR46006:SF6">
    <property type="entry name" value="INTERSECTIN-2 ISOFORM X1"/>
    <property type="match status" value="1"/>
</dbReference>
<feature type="compositionally biased region" description="Basic and acidic residues" evidence="8">
    <location>
        <begin position="1371"/>
        <end position="1381"/>
    </location>
</feature>
<dbReference type="eggNOG" id="KOG0998">
    <property type="taxonomic scope" value="Eukaryota"/>
</dbReference>
<dbReference type="GO" id="GO:0005509">
    <property type="term" value="F:calcium ion binding"/>
    <property type="evidence" value="ECO:0007669"/>
    <property type="project" value="InterPro"/>
</dbReference>
<gene>
    <name evidence="15" type="ORF">FOMPIDRAFT_1031532</name>
</gene>
<feature type="compositionally biased region" description="Basic residues" evidence="8">
    <location>
        <begin position="1466"/>
        <end position="1476"/>
    </location>
</feature>
<sequence length="1956" mass="214499">MAQWGQQGYQYPTQTGYNPQQFQQGFQPSGGIAPQPAGFPGQRPAGFQQPQQMGFPGASVFQQPQQTGFPGQQGQLLPQQTGLVGASGFQQRAPPPPPPVPPIPFQFQQNIGQPNSEFLGVQPTGRFGTASPLQAQPTGYAGAGGMRPLVPQVTGYVDPRLQMMSTTFMPMNTTMPYNPAGAPQLPSAQLGGMSLQQNFQQHNQAQRGSATPKVPWALSKAEKKQYDQIFRAWDVQGTGFINGQTALEVFGQSGLDKNALAKIWALADVDNRGKLNLAEFHVAMGLIYRNLNGNEIPDELPQEMVPPSHRDLDASVTLLKDILKNDTRARSPSNIDTPVSRLKERSFNSTGAPGAGGRQDATVYKYTDESPPGGFYQPRSRHIDRSAVRTTSDMDNPASDLDDMKRQLENTAKMLDRAAEDNASRTAEDDALDREMEDLRYRVNRVKDDLDYVARGPRSQAKDEDRRRLERELLKLMHERIPEVERKIKDREERRAREKREWARDRDRRNERFGRYDDRDDRYSSRYDDDRDRPYSRNRDDRDRDYDSRPYSRNERDRDYGRDYERDRPRDYDRPTSPPAARSPPPAPPSAPPPSAIAKPPPPAPTPTKSPAPNLRNMSEEDRKAFIRAEAQRRMQERMAALGVAPSGSASPKLDTSVEDRLALEKKEAEEKARAAEKEAEERERVRRERLQSEKALKGTPSPAPPAPNAPAPAPPAPPSAQTPTPKPTPPPVKSRAPAPPPPRKAPAPKPPAPRSAPAAPTPPVASPAPPAPPAPSAPQEDPEEVALKAREQAVRKQRERLERLRQLEREEEEARRAEEEYQARRRAFEAKAVASPPAVSTPLAPPPAPVLPPAVPEASAAVASPPPPPPAPPAPAVTPASNRSTTNPFSRIMKEGSSPSSAATPTTPSVNGSTNPFFKSQATSPPAETLAVASPPPPPPPPAASAVPAPPRVSSAPPPSKSPAPPAVKTSYHTAPAGDDEDWDDIQEKDDDDSSDDEIDSSRDTRNKLAIHLFGSILPLSRPQSAAAASAPSPRTPTFPQASSPAPPAPPAAPPPPPSAPSAPLANGAPAAPPPPPMAPAAPPPPAVAAPAASGDRSALLGAIQLGKPLKKTQTVDRSGTALAGKVLGDTAPPVHINVTPRAPSPPALEAAAPARYEEHTDLPEPPLLSARSSNRESVDWYAGLAADGGSAPPDMSRLPSMAEEEEPATPVPAIHVDSAEIDAMADVDKSTEYRVRSLYPYEGQRPEDLSFAENLIMKAHPSRSGGDWWYGTLVRDGKTGFFPKTYVDKIESVKARALYSYEGNSPDELPFAEGDELTIVDRSEADWWKAERAGVVFIVPAGYLEIEAASSSVSAAPVADKPLPQPPVEQERHDDHSADLNRTNLSEQPVHEEDADDIQEEDSSDTDSEYLSFSSESDADDTDEDPTEEARNAERKARALERQRVLEAAGFIIKEDVKPPPRPPRPKKERKRRPPPAVPDRQHAGAHSRDASTDLDAPGDADNSLRLDDAFERYETYRKANPNMNRLSLASMESSTSATPGSPTLSLSASAIQRSSSAEPESRGALHFLSIFGLKTPTNDGETRTMPIISAPISRDSSSPGMEADNGFGSTWASLVDKSVLEDIPTKERRRQEAIFELILTEAAYVRDLQLIVEHFYAKLISVLEDKAVQVIFANVEDILLVNTTFLSVLEERQKDCRLYIDRIGDILRQHMSEMGVYVEYCVNQAYAAKVLQSERDVKPELAELLMRLRDDPTARNLDLSSYLLVPMQRITRYPLLLRQVLHYTEVSEDRRHIEQARDVAERILGHINETIREQEGQERLREISKDLWIGQGRLDLTAPTRYMGPRKLLKEGVLMKAKSGRRLRAFLCTDILVLTQDQAKQLYRTPIPLSEVRVQEVPGRRDDLSFQISIAYPRGGDAIAVRSSSARDCQVWMQAIQKASVVCRDAEQRARGY</sequence>
<dbReference type="SUPFAM" id="SSF50044">
    <property type="entry name" value="SH3-domain"/>
    <property type="match status" value="2"/>
</dbReference>
<dbReference type="InParanoid" id="S8E0R5"/>
<feature type="compositionally biased region" description="Polar residues" evidence="8">
    <location>
        <begin position="911"/>
        <end position="927"/>
    </location>
</feature>
<dbReference type="InterPro" id="IPR002048">
    <property type="entry name" value="EF_hand_dom"/>
</dbReference>
<evidence type="ECO:0000256" key="1">
    <source>
        <dbReference type="ARBA" id="ARBA00004496"/>
    </source>
</evidence>
<keyword evidence="7" id="KW-0175">Coiled coil</keyword>
<comment type="subcellular location">
    <subcellularLocation>
        <location evidence="1">Cytoplasm</location>
    </subcellularLocation>
</comment>
<dbReference type="Pfam" id="PF02205">
    <property type="entry name" value="WH2"/>
    <property type="match status" value="1"/>
</dbReference>
<dbReference type="eggNOG" id="KOG4305">
    <property type="taxonomic scope" value="Eukaryota"/>
</dbReference>
<feature type="region of interest" description="Disordered" evidence="8">
    <location>
        <begin position="1"/>
        <end position="51"/>
    </location>
</feature>
<dbReference type="Gene3D" id="2.30.29.30">
    <property type="entry name" value="Pleckstrin-homology domain (PH domain)/Phosphotyrosine-binding domain (PTB)"/>
    <property type="match status" value="1"/>
</dbReference>
<dbReference type="PANTHER" id="PTHR46006">
    <property type="entry name" value="RHO GUANINE NUCLEOTIDE EXCHANGE FACTOR AT 64C, ISOFORM A"/>
    <property type="match status" value="1"/>
</dbReference>
<dbReference type="InterPro" id="IPR000219">
    <property type="entry name" value="DH_dom"/>
</dbReference>
<feature type="compositionally biased region" description="Basic and acidic residues" evidence="8">
    <location>
        <begin position="515"/>
        <end position="574"/>
    </location>
</feature>
<evidence type="ECO:0000256" key="4">
    <source>
        <dbReference type="ARBA" id="ARBA00022443"/>
    </source>
</evidence>
<feature type="compositionally biased region" description="Pro residues" evidence="8">
    <location>
        <begin position="1072"/>
        <end position="1089"/>
    </location>
</feature>
<evidence type="ECO:0000256" key="2">
    <source>
        <dbReference type="ARBA" id="ARBA00015110"/>
    </source>
</evidence>
<dbReference type="InterPro" id="IPR036028">
    <property type="entry name" value="SH3-like_dom_sf"/>
</dbReference>
<keyword evidence="4 6" id="KW-0728">SH3 domain</keyword>